<dbReference type="Gene3D" id="2.60.40.10">
    <property type="entry name" value="Immunoglobulins"/>
    <property type="match status" value="1"/>
</dbReference>
<dbReference type="EMBL" id="JH817267">
    <property type="protein sequence ID" value="EKC38927.1"/>
    <property type="molecule type" value="Genomic_DNA"/>
</dbReference>
<accession>K1QPP5</accession>
<organism evidence="1">
    <name type="scientific">Magallana gigas</name>
    <name type="common">Pacific oyster</name>
    <name type="synonym">Crassostrea gigas</name>
    <dbReference type="NCBI Taxonomy" id="29159"/>
    <lineage>
        <taxon>Eukaryota</taxon>
        <taxon>Metazoa</taxon>
        <taxon>Spiralia</taxon>
        <taxon>Lophotrochozoa</taxon>
        <taxon>Mollusca</taxon>
        <taxon>Bivalvia</taxon>
        <taxon>Autobranchia</taxon>
        <taxon>Pteriomorphia</taxon>
        <taxon>Ostreida</taxon>
        <taxon>Ostreoidea</taxon>
        <taxon>Ostreidae</taxon>
        <taxon>Magallana</taxon>
    </lineage>
</organism>
<proteinExistence type="predicted"/>
<dbReference type="InParanoid" id="K1QPP5"/>
<gene>
    <name evidence="1" type="ORF">CGI_10016567</name>
</gene>
<dbReference type="HOGENOM" id="CLU_855924_0_0_1"/>
<sequence>MLFLEFSCDFSDVVVSPIIAIYGEITTTETCVVSPHGDWVHVTVSVENRDTSYVIGKFHSNRTFGEPASLDRFNASISSTNTEIVVYLSLDLQAPTTDMCLWDGIFTFSCSITMNDTIPTRVYNGSQIFITAPISDVTIDSNVHYNEGDKMTFNCSSKGDPNHSIVYTELVNGSTVLQTIPGPDFSSGYNYTSDNNCLADIQWSGDSPNPLTTDQNDVIVRCTVKNTLLNEIRTSEKRLNVSVVGCVQDRSDPTEQRVNPNLTLVYFLGLRWVYFDFIRVDPEKSQSKSKVNPEWAQRVNPVRSTPLKADANYTRAGITGGTMNK</sequence>
<protein>
    <submittedName>
        <fullName evidence="1">Uncharacterized protein</fullName>
    </submittedName>
</protein>
<dbReference type="InterPro" id="IPR013783">
    <property type="entry name" value="Ig-like_fold"/>
</dbReference>
<evidence type="ECO:0000313" key="1">
    <source>
        <dbReference type="EMBL" id="EKC38927.1"/>
    </source>
</evidence>
<dbReference type="AlphaFoldDB" id="K1QPP5"/>
<reference evidence="1" key="1">
    <citation type="journal article" date="2012" name="Nature">
        <title>The oyster genome reveals stress adaptation and complexity of shell formation.</title>
        <authorList>
            <person name="Zhang G."/>
            <person name="Fang X."/>
            <person name="Guo X."/>
            <person name="Li L."/>
            <person name="Luo R."/>
            <person name="Xu F."/>
            <person name="Yang P."/>
            <person name="Zhang L."/>
            <person name="Wang X."/>
            <person name="Qi H."/>
            <person name="Xiong Z."/>
            <person name="Que H."/>
            <person name="Xie Y."/>
            <person name="Holland P.W."/>
            <person name="Paps J."/>
            <person name="Zhu Y."/>
            <person name="Wu F."/>
            <person name="Chen Y."/>
            <person name="Wang J."/>
            <person name="Peng C."/>
            <person name="Meng J."/>
            <person name="Yang L."/>
            <person name="Liu J."/>
            <person name="Wen B."/>
            <person name="Zhang N."/>
            <person name="Huang Z."/>
            <person name="Zhu Q."/>
            <person name="Feng Y."/>
            <person name="Mount A."/>
            <person name="Hedgecock D."/>
            <person name="Xu Z."/>
            <person name="Liu Y."/>
            <person name="Domazet-Loso T."/>
            <person name="Du Y."/>
            <person name="Sun X."/>
            <person name="Zhang S."/>
            <person name="Liu B."/>
            <person name="Cheng P."/>
            <person name="Jiang X."/>
            <person name="Li J."/>
            <person name="Fan D."/>
            <person name="Wang W."/>
            <person name="Fu W."/>
            <person name="Wang T."/>
            <person name="Wang B."/>
            <person name="Zhang J."/>
            <person name="Peng Z."/>
            <person name="Li Y."/>
            <person name="Li N."/>
            <person name="Wang J."/>
            <person name="Chen M."/>
            <person name="He Y."/>
            <person name="Tan F."/>
            <person name="Song X."/>
            <person name="Zheng Q."/>
            <person name="Huang R."/>
            <person name="Yang H."/>
            <person name="Du X."/>
            <person name="Chen L."/>
            <person name="Yang M."/>
            <person name="Gaffney P.M."/>
            <person name="Wang S."/>
            <person name="Luo L."/>
            <person name="She Z."/>
            <person name="Ming Y."/>
            <person name="Huang W."/>
            <person name="Zhang S."/>
            <person name="Huang B."/>
            <person name="Zhang Y."/>
            <person name="Qu T."/>
            <person name="Ni P."/>
            <person name="Miao G."/>
            <person name="Wang J."/>
            <person name="Wang Q."/>
            <person name="Steinberg C.E."/>
            <person name="Wang H."/>
            <person name="Li N."/>
            <person name="Qian L."/>
            <person name="Zhang G."/>
            <person name="Li Y."/>
            <person name="Yang H."/>
            <person name="Liu X."/>
            <person name="Wang J."/>
            <person name="Yin Y."/>
            <person name="Wang J."/>
        </authorList>
    </citation>
    <scope>NUCLEOTIDE SEQUENCE [LARGE SCALE GENOMIC DNA]</scope>
    <source>
        <strain evidence="1">05x7-T-G4-1.051#20</strain>
    </source>
</reference>
<name>K1QPP5_MAGGI</name>